<accession>A0A2P5EAM0</accession>
<comment type="caution">
    <text evidence="1">The sequence shown here is derived from an EMBL/GenBank/DDBJ whole genome shotgun (WGS) entry which is preliminary data.</text>
</comment>
<keyword evidence="2" id="KW-1185">Reference proteome</keyword>
<name>A0A2P5EAM0_TREOI</name>
<dbReference type="PANTHER" id="PTHR32161:SF21">
    <property type="entry name" value="OS03G0314500 PROTEIN"/>
    <property type="match status" value="1"/>
</dbReference>
<protein>
    <submittedName>
        <fullName evidence="1">Tricorn protease</fullName>
    </submittedName>
</protein>
<proteinExistence type="predicted"/>
<dbReference type="AlphaFoldDB" id="A0A2P5EAM0"/>
<dbReference type="InterPro" id="IPR011042">
    <property type="entry name" value="6-blade_b-propeller_TolB-like"/>
</dbReference>
<dbReference type="GO" id="GO:0006508">
    <property type="term" value="P:proteolysis"/>
    <property type="evidence" value="ECO:0007669"/>
    <property type="project" value="UniProtKB-KW"/>
</dbReference>
<dbReference type="EMBL" id="JXTC01000192">
    <property type="protein sequence ID" value="PON82566.1"/>
    <property type="molecule type" value="Genomic_DNA"/>
</dbReference>
<dbReference type="Pfam" id="PF07676">
    <property type="entry name" value="PD40"/>
    <property type="match status" value="2"/>
</dbReference>
<dbReference type="SUPFAM" id="SSF75011">
    <property type="entry name" value="3-carboxy-cis,cis-mucoante lactonizing enzyme"/>
    <property type="match status" value="1"/>
</dbReference>
<keyword evidence="1" id="KW-0378">Hydrolase</keyword>
<dbReference type="SUPFAM" id="SSF50998">
    <property type="entry name" value="Quinoprotein alcohol dehydrogenase-like"/>
    <property type="match status" value="1"/>
</dbReference>
<dbReference type="InterPro" id="IPR011659">
    <property type="entry name" value="WD40"/>
</dbReference>
<dbReference type="OrthoDB" id="10306164at2759"/>
<dbReference type="InParanoid" id="A0A2P5EAM0"/>
<organism evidence="1 2">
    <name type="scientific">Trema orientale</name>
    <name type="common">Charcoal tree</name>
    <name type="synonym">Celtis orientalis</name>
    <dbReference type="NCBI Taxonomy" id="63057"/>
    <lineage>
        <taxon>Eukaryota</taxon>
        <taxon>Viridiplantae</taxon>
        <taxon>Streptophyta</taxon>
        <taxon>Embryophyta</taxon>
        <taxon>Tracheophyta</taxon>
        <taxon>Spermatophyta</taxon>
        <taxon>Magnoliopsida</taxon>
        <taxon>eudicotyledons</taxon>
        <taxon>Gunneridae</taxon>
        <taxon>Pentapetalae</taxon>
        <taxon>rosids</taxon>
        <taxon>fabids</taxon>
        <taxon>Rosales</taxon>
        <taxon>Cannabaceae</taxon>
        <taxon>Trema</taxon>
    </lineage>
</organism>
<dbReference type="PANTHER" id="PTHR32161">
    <property type="entry name" value="DPP6 N-TERMINAL DOMAIN-LIKE PROTEIN"/>
    <property type="match status" value="1"/>
</dbReference>
<keyword evidence="1" id="KW-0645">Protease</keyword>
<dbReference type="Proteomes" id="UP000237000">
    <property type="component" value="Unassembled WGS sequence"/>
</dbReference>
<reference evidence="2" key="1">
    <citation type="submission" date="2016-06" db="EMBL/GenBank/DDBJ databases">
        <title>Parallel loss of symbiosis genes in relatives of nitrogen-fixing non-legume Parasponia.</title>
        <authorList>
            <person name="Van Velzen R."/>
            <person name="Holmer R."/>
            <person name="Bu F."/>
            <person name="Rutten L."/>
            <person name="Van Zeijl A."/>
            <person name="Liu W."/>
            <person name="Santuari L."/>
            <person name="Cao Q."/>
            <person name="Sharma T."/>
            <person name="Shen D."/>
            <person name="Roswanjaya Y."/>
            <person name="Wardhani T."/>
            <person name="Kalhor M.S."/>
            <person name="Jansen J."/>
            <person name="Van den Hoogen J."/>
            <person name="Gungor B."/>
            <person name="Hartog M."/>
            <person name="Hontelez J."/>
            <person name="Verver J."/>
            <person name="Yang W.-C."/>
            <person name="Schijlen E."/>
            <person name="Repin R."/>
            <person name="Schilthuizen M."/>
            <person name="Schranz E."/>
            <person name="Heidstra R."/>
            <person name="Miyata K."/>
            <person name="Fedorova E."/>
            <person name="Kohlen W."/>
            <person name="Bisseling T."/>
            <person name="Smit S."/>
            <person name="Geurts R."/>
        </authorList>
    </citation>
    <scope>NUCLEOTIDE SEQUENCE [LARGE SCALE GENOMIC DNA]</scope>
    <source>
        <strain evidence="2">cv. RG33-2</strain>
    </source>
</reference>
<evidence type="ECO:0000313" key="1">
    <source>
        <dbReference type="EMBL" id="PON82566.1"/>
    </source>
</evidence>
<evidence type="ECO:0000313" key="2">
    <source>
        <dbReference type="Proteomes" id="UP000237000"/>
    </source>
</evidence>
<dbReference type="GO" id="GO:0008233">
    <property type="term" value="F:peptidase activity"/>
    <property type="evidence" value="ECO:0007669"/>
    <property type="project" value="UniProtKB-KW"/>
</dbReference>
<sequence>MSVENPLERTLVVENGGWPTWGSDNVIFFHRMVGDSWGVYRADISNGPTSVTHRVTPADINAFTPAAIDATKVAVATIHGGKRIGYHRCRSDDLKSEEDIKERFHKLKSPNPDVGLFRVSGAFPSFSKDGSKLAFVDNEFKSVWIADSKGLRVVFETKGPDNIFSPVWNQNPEKDILYPKEGVPKTDNDLDPGYFAVFLAKVPKTKDEPPVVVRVVASGIDLAGHVNHPFFSPDGKSIVVTADLAAVSVDPISLPFLEHSVRPYGDIFTIDINPDDIKKNKNVKKFKRITHTRFENSTASWTMFPTQDPNAAWNKVLNTGHVVPCPYYAQSQGGESWHMTGLLCIPKRCC</sequence>
<dbReference type="InterPro" id="IPR011047">
    <property type="entry name" value="Quinoprotein_ADH-like_sf"/>
</dbReference>
<gene>
    <name evidence="1" type="ORF">TorRG33x02_216510</name>
</gene>
<dbReference type="Gene3D" id="2.120.10.30">
    <property type="entry name" value="TolB, C-terminal domain"/>
    <property type="match status" value="1"/>
</dbReference>